<organism evidence="2 3">
    <name type="scientific">Rubroshorea leprosula</name>
    <dbReference type="NCBI Taxonomy" id="152421"/>
    <lineage>
        <taxon>Eukaryota</taxon>
        <taxon>Viridiplantae</taxon>
        <taxon>Streptophyta</taxon>
        <taxon>Embryophyta</taxon>
        <taxon>Tracheophyta</taxon>
        <taxon>Spermatophyta</taxon>
        <taxon>Magnoliopsida</taxon>
        <taxon>eudicotyledons</taxon>
        <taxon>Gunneridae</taxon>
        <taxon>Pentapetalae</taxon>
        <taxon>rosids</taxon>
        <taxon>malvids</taxon>
        <taxon>Malvales</taxon>
        <taxon>Dipterocarpaceae</taxon>
        <taxon>Rubroshorea</taxon>
    </lineage>
</organism>
<accession>A0AAV5JN12</accession>
<protein>
    <submittedName>
        <fullName evidence="2">Uncharacterized protein</fullName>
    </submittedName>
</protein>
<dbReference type="EMBL" id="BPVZ01000038">
    <property type="protein sequence ID" value="GKV13430.1"/>
    <property type="molecule type" value="Genomic_DNA"/>
</dbReference>
<evidence type="ECO:0000313" key="2">
    <source>
        <dbReference type="EMBL" id="GKV13430.1"/>
    </source>
</evidence>
<gene>
    <name evidence="2" type="ORF">SLEP1_g24436</name>
</gene>
<evidence type="ECO:0000256" key="1">
    <source>
        <dbReference type="SAM" id="MobiDB-lite"/>
    </source>
</evidence>
<dbReference type="Proteomes" id="UP001054252">
    <property type="component" value="Unassembled WGS sequence"/>
</dbReference>
<sequence>MVKEKGTREGRKEQVNEFDGEAEKTYRQNSDGILFEPDLEPRNLPPVGSFRICSVLPPLSADCSCLWGVICSGFGFRRPSPICTPVLLVGFMVCDSLLRLKLSI</sequence>
<comment type="caution">
    <text evidence="2">The sequence shown here is derived from an EMBL/GenBank/DDBJ whole genome shotgun (WGS) entry which is preliminary data.</text>
</comment>
<dbReference type="AlphaFoldDB" id="A0AAV5JN12"/>
<name>A0AAV5JN12_9ROSI</name>
<feature type="region of interest" description="Disordered" evidence="1">
    <location>
        <begin position="1"/>
        <end position="21"/>
    </location>
</feature>
<proteinExistence type="predicted"/>
<keyword evidence="3" id="KW-1185">Reference proteome</keyword>
<evidence type="ECO:0000313" key="3">
    <source>
        <dbReference type="Proteomes" id="UP001054252"/>
    </source>
</evidence>
<reference evidence="2 3" key="1">
    <citation type="journal article" date="2021" name="Commun. Biol.">
        <title>The genome of Shorea leprosula (Dipterocarpaceae) highlights the ecological relevance of drought in aseasonal tropical rainforests.</title>
        <authorList>
            <person name="Ng K.K.S."/>
            <person name="Kobayashi M.J."/>
            <person name="Fawcett J.A."/>
            <person name="Hatakeyama M."/>
            <person name="Paape T."/>
            <person name="Ng C.H."/>
            <person name="Ang C.C."/>
            <person name="Tnah L.H."/>
            <person name="Lee C.T."/>
            <person name="Nishiyama T."/>
            <person name="Sese J."/>
            <person name="O'Brien M.J."/>
            <person name="Copetti D."/>
            <person name="Mohd Noor M.I."/>
            <person name="Ong R.C."/>
            <person name="Putra M."/>
            <person name="Sireger I.Z."/>
            <person name="Indrioko S."/>
            <person name="Kosugi Y."/>
            <person name="Izuno A."/>
            <person name="Isagi Y."/>
            <person name="Lee S.L."/>
            <person name="Shimizu K.K."/>
        </authorList>
    </citation>
    <scope>NUCLEOTIDE SEQUENCE [LARGE SCALE GENOMIC DNA]</scope>
    <source>
        <strain evidence="2">214</strain>
    </source>
</reference>